<dbReference type="Pfam" id="PF00908">
    <property type="entry name" value="dTDP_sugar_isom"/>
    <property type="match status" value="1"/>
</dbReference>
<dbReference type="RefSeq" id="WP_054571370.1">
    <property type="nucleotide sequence ID" value="NZ_FAOZ01000020.1"/>
</dbReference>
<protein>
    <submittedName>
        <fullName evidence="4">dTDP-4-dehydrorhamnose 3,5-epimerase</fullName>
    </submittedName>
</protein>
<dbReference type="GO" id="GO:0019305">
    <property type="term" value="P:dTDP-rhamnose biosynthetic process"/>
    <property type="evidence" value="ECO:0007669"/>
    <property type="project" value="TreeGrafter"/>
</dbReference>
<dbReference type="InterPro" id="IPR000888">
    <property type="entry name" value="RmlC-like"/>
</dbReference>
<sequence length="191" mass="21473">MAVATTEFTARETEIPGLLVFDITSIGDERGWFQEKFHRAKLVAAGLPESFEVVQTSVSYNRQAGVTRGFHAEPWDKYISVVAGQVFCAFLDLRRGENFGRVVTVEIDNGRAVFLPRGVANSFQTLVDDTYYLYSVNRHWSADQYDEYVFVNLADPEVGVHWPIPLDKAVISERDRGHVPLADARPFEASA</sequence>
<keyword evidence="5" id="KW-1185">Reference proteome</keyword>
<dbReference type="AlphaFoldDB" id="A0A0S4QVR0"/>
<dbReference type="PANTHER" id="PTHR21047">
    <property type="entry name" value="DTDP-6-DEOXY-D-GLUCOSE-3,5 EPIMERASE"/>
    <property type="match status" value="1"/>
</dbReference>
<comment type="similarity">
    <text evidence="1">Belongs to the dTDP-4-dehydrorhamnose 3,5-epimerase family.</text>
</comment>
<feature type="active site" description="Proton acceptor" evidence="2">
    <location>
        <position position="71"/>
    </location>
</feature>
<evidence type="ECO:0000313" key="5">
    <source>
        <dbReference type="Proteomes" id="UP000198802"/>
    </source>
</evidence>
<accession>A0A0S4QVR0</accession>
<name>A0A0S4QVR0_9ACTN</name>
<proteinExistence type="inferred from homology"/>
<dbReference type="PANTHER" id="PTHR21047:SF2">
    <property type="entry name" value="THYMIDINE DIPHOSPHO-4-KETO-RHAMNOSE 3,5-EPIMERASE"/>
    <property type="match status" value="1"/>
</dbReference>
<organism evidence="4 5">
    <name type="scientific">Parafrankia irregularis</name>
    <dbReference type="NCBI Taxonomy" id="795642"/>
    <lineage>
        <taxon>Bacteria</taxon>
        <taxon>Bacillati</taxon>
        <taxon>Actinomycetota</taxon>
        <taxon>Actinomycetes</taxon>
        <taxon>Frankiales</taxon>
        <taxon>Frankiaceae</taxon>
        <taxon>Parafrankia</taxon>
    </lineage>
</organism>
<dbReference type="Gene3D" id="2.60.120.10">
    <property type="entry name" value="Jelly Rolls"/>
    <property type="match status" value="1"/>
</dbReference>
<evidence type="ECO:0000256" key="1">
    <source>
        <dbReference type="ARBA" id="ARBA00010154"/>
    </source>
</evidence>
<dbReference type="InterPro" id="IPR011051">
    <property type="entry name" value="RmlC_Cupin_sf"/>
</dbReference>
<feature type="site" description="Participates in a stacking interaction with the thymidine ring of dTDP-4-oxo-6-deoxyglucose" evidence="3">
    <location>
        <position position="140"/>
    </location>
</feature>
<dbReference type="GO" id="GO:0008830">
    <property type="term" value="F:dTDP-4-dehydrorhamnose 3,5-epimerase activity"/>
    <property type="evidence" value="ECO:0007669"/>
    <property type="project" value="InterPro"/>
</dbReference>
<gene>
    <name evidence="4" type="ORF">Ga0074812_12032</name>
</gene>
<dbReference type="EMBL" id="FAOZ01000020">
    <property type="protein sequence ID" value="CUU58534.1"/>
    <property type="molecule type" value="Genomic_DNA"/>
</dbReference>
<dbReference type="SUPFAM" id="SSF51182">
    <property type="entry name" value="RmlC-like cupins"/>
    <property type="match status" value="1"/>
</dbReference>
<dbReference type="GO" id="GO:0005829">
    <property type="term" value="C:cytosol"/>
    <property type="evidence" value="ECO:0007669"/>
    <property type="project" value="TreeGrafter"/>
</dbReference>
<evidence type="ECO:0000256" key="3">
    <source>
        <dbReference type="PIRSR" id="PIRSR600888-3"/>
    </source>
</evidence>
<dbReference type="GO" id="GO:0000271">
    <property type="term" value="P:polysaccharide biosynthetic process"/>
    <property type="evidence" value="ECO:0007669"/>
    <property type="project" value="TreeGrafter"/>
</dbReference>
<dbReference type="InterPro" id="IPR014710">
    <property type="entry name" value="RmlC-like_jellyroll"/>
</dbReference>
<evidence type="ECO:0000256" key="2">
    <source>
        <dbReference type="PIRSR" id="PIRSR600888-1"/>
    </source>
</evidence>
<evidence type="ECO:0000313" key="4">
    <source>
        <dbReference type="EMBL" id="CUU58534.1"/>
    </source>
</evidence>
<dbReference type="Proteomes" id="UP000198802">
    <property type="component" value="Unassembled WGS sequence"/>
</dbReference>
<feature type="active site" description="Proton donor" evidence="2">
    <location>
        <position position="134"/>
    </location>
</feature>
<reference evidence="5" key="1">
    <citation type="submission" date="2015-11" db="EMBL/GenBank/DDBJ databases">
        <authorList>
            <person name="Varghese N."/>
        </authorList>
    </citation>
    <scope>NUCLEOTIDE SEQUENCE [LARGE SCALE GENOMIC DNA]</scope>
    <source>
        <strain evidence="5">DSM 45899</strain>
    </source>
</reference>